<evidence type="ECO:0000256" key="4">
    <source>
        <dbReference type="ARBA" id="ARBA00022840"/>
    </source>
</evidence>
<evidence type="ECO:0000313" key="6">
    <source>
        <dbReference type="Proteomes" id="UP001328107"/>
    </source>
</evidence>
<keyword evidence="2" id="KW-0378">Hydrolase</keyword>
<gene>
    <name evidence="5" type="ORF">PMAYCL1PPCAC_19610</name>
</gene>
<dbReference type="GO" id="GO:0005524">
    <property type="term" value="F:ATP binding"/>
    <property type="evidence" value="ECO:0007669"/>
    <property type="project" value="UniProtKB-KW"/>
</dbReference>
<sequence>RNSMKAPCTKGAPFRYMYINQLLHPPEDNYGIPEINLPVKSEMEPHETIRLCDVEAFSKRTAEKDHGNSIQEERGESAGKSLTTSPVIYRYIDVIKNSFALLEAIHFELFMPDSPDLRFLAIPFATVPIGTVEGDYFRVPDADLLSNPSFAVQLGSVEYPAVWEAKNVEKMHVRGLKEYTGLAYIVKKKADIDGYVAAISEIFDCDFPIRESLFPDEDSRREHSIVWVTMRDMATAHLHAVEPPGGLVYDTAMQVLEHMGIHLEKEEEDGAAEVTKEEKGDTKCEYLNRVRGVLTSSQRTGRVVTAVRALSATETARIEDRLGAFKAFGGREYLHWMIKLFRLGIYYRVSESRGVDWRDFGTTKIDESTILKTLMDNQYKNFAGFEKLLPLFYWKANEAILNHVNKTISVASAPDQIEQFRNCGGLELNDQQA</sequence>
<feature type="non-terminal residue" evidence="5">
    <location>
        <position position="433"/>
    </location>
</feature>
<organism evidence="5 6">
    <name type="scientific">Pristionchus mayeri</name>
    <dbReference type="NCBI Taxonomy" id="1317129"/>
    <lineage>
        <taxon>Eukaryota</taxon>
        <taxon>Metazoa</taxon>
        <taxon>Ecdysozoa</taxon>
        <taxon>Nematoda</taxon>
        <taxon>Chromadorea</taxon>
        <taxon>Rhabditida</taxon>
        <taxon>Rhabditina</taxon>
        <taxon>Diplogasteromorpha</taxon>
        <taxon>Diplogasteroidea</taxon>
        <taxon>Neodiplogasteridae</taxon>
        <taxon>Pristionchus</taxon>
    </lineage>
</organism>
<comment type="caution">
    <text evidence="5">The sequence shown here is derived from an EMBL/GenBank/DDBJ whole genome shotgun (WGS) entry which is preliminary data.</text>
</comment>
<reference evidence="6" key="1">
    <citation type="submission" date="2022-10" db="EMBL/GenBank/DDBJ databases">
        <title>Genome assembly of Pristionchus species.</title>
        <authorList>
            <person name="Yoshida K."/>
            <person name="Sommer R.J."/>
        </authorList>
    </citation>
    <scope>NUCLEOTIDE SEQUENCE [LARGE SCALE GENOMIC DNA]</scope>
    <source>
        <strain evidence="6">RS5460</strain>
    </source>
</reference>
<dbReference type="EMBL" id="BTRK01000004">
    <property type="protein sequence ID" value="GMR49415.1"/>
    <property type="molecule type" value="Genomic_DNA"/>
</dbReference>
<protein>
    <submittedName>
        <fullName evidence="5">Uncharacterized protein</fullName>
    </submittedName>
</protein>
<proteinExistence type="predicted"/>
<evidence type="ECO:0000256" key="1">
    <source>
        <dbReference type="ARBA" id="ARBA00022741"/>
    </source>
</evidence>
<feature type="non-terminal residue" evidence="5">
    <location>
        <position position="1"/>
    </location>
</feature>
<dbReference type="PANTHER" id="PTHR43788">
    <property type="entry name" value="DNA2/NAM7 HELICASE FAMILY MEMBER"/>
    <property type="match status" value="1"/>
</dbReference>
<dbReference type="InterPro" id="IPR050534">
    <property type="entry name" value="Coronavir_polyprotein_1ab"/>
</dbReference>
<evidence type="ECO:0000256" key="2">
    <source>
        <dbReference type="ARBA" id="ARBA00022801"/>
    </source>
</evidence>
<evidence type="ECO:0000256" key="3">
    <source>
        <dbReference type="ARBA" id="ARBA00022806"/>
    </source>
</evidence>
<keyword evidence="4" id="KW-0067">ATP-binding</keyword>
<accession>A0AAN5CRT6</accession>
<dbReference type="Proteomes" id="UP001328107">
    <property type="component" value="Unassembled WGS sequence"/>
</dbReference>
<keyword evidence="6" id="KW-1185">Reference proteome</keyword>
<evidence type="ECO:0000313" key="5">
    <source>
        <dbReference type="EMBL" id="GMR49415.1"/>
    </source>
</evidence>
<name>A0AAN5CRT6_9BILA</name>
<keyword evidence="1" id="KW-0547">Nucleotide-binding</keyword>
<dbReference type="PANTHER" id="PTHR43788:SF16">
    <property type="entry name" value="HELICASE WITH ZINC FINGER 2"/>
    <property type="match status" value="1"/>
</dbReference>
<keyword evidence="3" id="KW-0347">Helicase</keyword>
<dbReference type="AlphaFoldDB" id="A0AAN5CRT6"/>
<dbReference type="GO" id="GO:0016787">
    <property type="term" value="F:hydrolase activity"/>
    <property type="evidence" value="ECO:0007669"/>
    <property type="project" value="UniProtKB-KW"/>
</dbReference>
<dbReference type="GO" id="GO:0043139">
    <property type="term" value="F:5'-3' DNA helicase activity"/>
    <property type="evidence" value="ECO:0007669"/>
    <property type="project" value="TreeGrafter"/>
</dbReference>